<dbReference type="GeneID" id="100191264"/>
<dbReference type="RefSeq" id="NP_001130170.1">
    <property type="nucleotide sequence ID" value="NM_001136698.1"/>
</dbReference>
<dbReference type="EMBL" id="BT033306">
    <property type="protein sequence ID" value="ACF78311.1"/>
    <property type="molecule type" value="mRNA"/>
</dbReference>
<dbReference type="KEGG" id="zma:100191264"/>
<name>B4F868_MAIZE</name>
<evidence type="ECO:0000313" key="1">
    <source>
        <dbReference type="EMBL" id="ACF78311.1"/>
    </source>
</evidence>
<reference evidence="1" key="1">
    <citation type="journal article" date="2009" name="PLoS Genet.">
        <title>Sequencing, mapping, and analysis of 27,455 maize full-length cDNAs.</title>
        <authorList>
            <person name="Soderlund C."/>
            <person name="Descour A."/>
            <person name="Kudrna D."/>
            <person name="Bomhoff M."/>
            <person name="Boyd L."/>
            <person name="Currie J."/>
            <person name="Angelova A."/>
            <person name="Collura K."/>
            <person name="Wissotski M."/>
            <person name="Ashley E."/>
            <person name="Morrow D."/>
            <person name="Fernandes J."/>
            <person name="Walbot V."/>
            <person name="Yu Y."/>
        </authorList>
    </citation>
    <scope>NUCLEOTIDE SEQUENCE</scope>
    <source>
        <strain evidence="1">B73</strain>
    </source>
</reference>
<sequence length="123" mass="13601">MDVIANLISTDRAAVCSYTLLPPPSSSASPSRAFGALRLHFPQIHLPLSLLVYLAATDCRPRGLMGCSQGAVRDLGCVKCYCGYRFVWLTKVVYLCPLLCVYFPSIHGTSPRVCVGKWRDEYK</sequence>
<protein>
    <submittedName>
        <fullName evidence="1">Uncharacterized protein</fullName>
    </submittedName>
</protein>
<organism evidence="1">
    <name type="scientific">Zea mays</name>
    <name type="common">Maize</name>
    <dbReference type="NCBI Taxonomy" id="4577"/>
    <lineage>
        <taxon>Eukaryota</taxon>
        <taxon>Viridiplantae</taxon>
        <taxon>Streptophyta</taxon>
        <taxon>Embryophyta</taxon>
        <taxon>Tracheophyta</taxon>
        <taxon>Spermatophyta</taxon>
        <taxon>Magnoliopsida</taxon>
        <taxon>Liliopsida</taxon>
        <taxon>Poales</taxon>
        <taxon>Poaceae</taxon>
        <taxon>PACMAD clade</taxon>
        <taxon>Panicoideae</taxon>
        <taxon>Andropogonodae</taxon>
        <taxon>Andropogoneae</taxon>
        <taxon>Tripsacinae</taxon>
        <taxon>Zea</taxon>
    </lineage>
</organism>
<dbReference type="AlphaFoldDB" id="B4F868"/>
<proteinExistence type="evidence at transcript level"/>
<accession>B4F868</accession>
<dbReference type="HOGENOM" id="CLU_2018531_0_0_1"/>